<dbReference type="GO" id="GO:0071040">
    <property type="term" value="P:nuclear polyadenylation-dependent antisense transcript catabolic process"/>
    <property type="evidence" value="ECO:0007669"/>
    <property type="project" value="TreeGrafter"/>
</dbReference>
<evidence type="ECO:0000256" key="6">
    <source>
        <dbReference type="ARBA" id="ARBA00022839"/>
    </source>
</evidence>
<comment type="caution">
    <text evidence="11">The sequence shown here is derived from an EMBL/GenBank/DDBJ whole genome shotgun (WGS) entry which is preliminary data.</text>
</comment>
<feature type="domain" description="HRDC" evidence="10">
    <location>
        <begin position="511"/>
        <end position="537"/>
    </location>
</feature>
<dbReference type="SUPFAM" id="SSF53098">
    <property type="entry name" value="Ribonuclease H-like"/>
    <property type="match status" value="1"/>
</dbReference>
<dbReference type="Gene3D" id="1.10.150.80">
    <property type="entry name" value="HRDC domain"/>
    <property type="match status" value="1"/>
</dbReference>
<keyword evidence="3" id="KW-0540">Nuclease</keyword>
<dbReference type="InterPro" id="IPR012337">
    <property type="entry name" value="RNaseH-like_sf"/>
</dbReference>
<accession>A0AA35U1N9</accession>
<gene>
    <name evidence="11" type="ORF">GBAR_LOCUS31488</name>
</gene>
<evidence type="ECO:0000256" key="3">
    <source>
        <dbReference type="ARBA" id="ARBA00022722"/>
    </source>
</evidence>
<feature type="compositionally biased region" description="Acidic residues" evidence="9">
    <location>
        <begin position="19"/>
        <end position="31"/>
    </location>
</feature>
<evidence type="ECO:0000256" key="9">
    <source>
        <dbReference type="SAM" id="MobiDB-lite"/>
    </source>
</evidence>
<dbReference type="InterPro" id="IPR002121">
    <property type="entry name" value="HRDC_dom"/>
</dbReference>
<feature type="region of interest" description="Disordered" evidence="9">
    <location>
        <begin position="1"/>
        <end position="32"/>
    </location>
</feature>
<dbReference type="InterPro" id="IPR049559">
    <property type="entry name" value="Rrp6p-like_exo"/>
</dbReference>
<dbReference type="GO" id="GO:0071037">
    <property type="term" value="P:nuclear polyadenylation-dependent snRNA catabolic process"/>
    <property type="evidence" value="ECO:0007669"/>
    <property type="project" value="TreeGrafter"/>
</dbReference>
<comment type="subcellular location">
    <subcellularLocation>
        <location evidence="1">Nucleus</location>
    </subcellularLocation>
</comment>
<dbReference type="InterPro" id="IPR010997">
    <property type="entry name" value="HRDC-like_sf"/>
</dbReference>
<dbReference type="Pfam" id="PF01612">
    <property type="entry name" value="DNA_pol_A_exo1"/>
    <property type="match status" value="1"/>
</dbReference>
<evidence type="ECO:0000256" key="8">
    <source>
        <dbReference type="ARBA" id="ARBA00043957"/>
    </source>
</evidence>
<dbReference type="Pfam" id="PF08066">
    <property type="entry name" value="PMC2NT"/>
    <property type="match status" value="1"/>
</dbReference>
<evidence type="ECO:0000313" key="12">
    <source>
        <dbReference type="Proteomes" id="UP001174909"/>
    </source>
</evidence>
<proteinExistence type="inferred from homology"/>
<dbReference type="EMBL" id="CASHTH010004479">
    <property type="protein sequence ID" value="CAI8057827.1"/>
    <property type="molecule type" value="Genomic_DNA"/>
</dbReference>
<dbReference type="InterPro" id="IPR044876">
    <property type="entry name" value="HRDC_dom_sf"/>
</dbReference>
<dbReference type="FunFam" id="3.30.420.10:FF:000022">
    <property type="entry name" value="Exosome component 10"/>
    <property type="match status" value="1"/>
</dbReference>
<keyword evidence="6" id="KW-0269">Exonuclease</keyword>
<dbReference type="AlphaFoldDB" id="A0AA35U1N9"/>
<dbReference type="GO" id="GO:0003727">
    <property type="term" value="F:single-stranded RNA binding"/>
    <property type="evidence" value="ECO:0007669"/>
    <property type="project" value="TreeGrafter"/>
</dbReference>
<protein>
    <submittedName>
        <fullName evidence="11">Exosome component 10</fullName>
    </submittedName>
</protein>
<dbReference type="InterPro" id="IPR045092">
    <property type="entry name" value="Rrp6-like"/>
</dbReference>
<reference evidence="11" key="1">
    <citation type="submission" date="2023-03" db="EMBL/GenBank/DDBJ databases">
        <authorList>
            <person name="Steffen K."/>
            <person name="Cardenas P."/>
        </authorList>
    </citation>
    <scope>NUCLEOTIDE SEQUENCE</scope>
</reference>
<dbReference type="GO" id="GO:0000176">
    <property type="term" value="C:nuclear exosome (RNase complex)"/>
    <property type="evidence" value="ECO:0007669"/>
    <property type="project" value="InterPro"/>
</dbReference>
<dbReference type="CDD" id="cd06147">
    <property type="entry name" value="Rrp6p_like_exo"/>
    <property type="match status" value="1"/>
</dbReference>
<dbReference type="GO" id="GO:0071051">
    <property type="term" value="P:poly(A)-dependent snoRNA 3'-end processing"/>
    <property type="evidence" value="ECO:0007669"/>
    <property type="project" value="TreeGrafter"/>
</dbReference>
<keyword evidence="12" id="KW-1185">Reference proteome</keyword>
<evidence type="ECO:0000256" key="1">
    <source>
        <dbReference type="ARBA" id="ARBA00004123"/>
    </source>
</evidence>
<dbReference type="GO" id="GO:0071038">
    <property type="term" value="P:TRAMP-dependent tRNA surveillance pathway"/>
    <property type="evidence" value="ECO:0007669"/>
    <property type="project" value="TreeGrafter"/>
</dbReference>
<dbReference type="PANTHER" id="PTHR12124:SF47">
    <property type="entry name" value="EXOSOME COMPONENT 10"/>
    <property type="match status" value="1"/>
</dbReference>
<dbReference type="InterPro" id="IPR036397">
    <property type="entry name" value="RNaseH_sf"/>
</dbReference>
<evidence type="ECO:0000256" key="5">
    <source>
        <dbReference type="ARBA" id="ARBA00022835"/>
    </source>
</evidence>
<dbReference type="GO" id="GO:0071035">
    <property type="term" value="P:nuclear polyadenylation-dependent rRNA catabolic process"/>
    <property type="evidence" value="ECO:0007669"/>
    <property type="project" value="TreeGrafter"/>
</dbReference>
<dbReference type="Gene3D" id="3.30.420.10">
    <property type="entry name" value="Ribonuclease H-like superfamily/Ribonuclease H"/>
    <property type="match status" value="1"/>
</dbReference>
<evidence type="ECO:0000256" key="7">
    <source>
        <dbReference type="ARBA" id="ARBA00023242"/>
    </source>
</evidence>
<dbReference type="InterPro" id="IPR012588">
    <property type="entry name" value="Exosome-assoc_fac_Rrp6_N"/>
</dbReference>
<dbReference type="GO" id="GO:0071039">
    <property type="term" value="P:nuclear polyadenylation-dependent CUT catabolic process"/>
    <property type="evidence" value="ECO:0007669"/>
    <property type="project" value="TreeGrafter"/>
</dbReference>
<dbReference type="GO" id="GO:0000467">
    <property type="term" value="P:exonucleolytic trimming to generate mature 3'-end of 5.8S rRNA from tricistronic rRNA transcript (SSU-rRNA, 5.8S rRNA, LSU-rRNA)"/>
    <property type="evidence" value="ECO:0007669"/>
    <property type="project" value="InterPro"/>
</dbReference>
<dbReference type="GO" id="GO:0071036">
    <property type="term" value="P:nuclear polyadenylation-dependent snoRNA catabolic process"/>
    <property type="evidence" value="ECO:0007669"/>
    <property type="project" value="TreeGrafter"/>
</dbReference>
<dbReference type="GO" id="GO:0071044">
    <property type="term" value="P:histone mRNA catabolic process"/>
    <property type="evidence" value="ECO:0007669"/>
    <property type="project" value="TreeGrafter"/>
</dbReference>
<evidence type="ECO:0000256" key="2">
    <source>
        <dbReference type="ARBA" id="ARBA00022552"/>
    </source>
</evidence>
<dbReference type="GO" id="GO:0005730">
    <property type="term" value="C:nucleolus"/>
    <property type="evidence" value="ECO:0007669"/>
    <property type="project" value="TreeGrafter"/>
</dbReference>
<keyword evidence="4" id="KW-0378">Hydrolase</keyword>
<evidence type="ECO:0000259" key="10">
    <source>
        <dbReference type="PROSITE" id="PS50967"/>
    </source>
</evidence>
<keyword evidence="5" id="KW-0271">Exosome</keyword>
<dbReference type="PANTHER" id="PTHR12124">
    <property type="entry name" value="POLYMYOSITIS/SCLERODERMA AUTOANTIGEN-RELATED"/>
    <property type="match status" value="1"/>
</dbReference>
<dbReference type="PROSITE" id="PS50967">
    <property type="entry name" value="HRDC"/>
    <property type="match status" value="1"/>
</dbReference>
<comment type="similarity">
    <text evidence="8">Belongs to the exosome component 10/RRP6 family.</text>
</comment>
<dbReference type="GO" id="GO:0000166">
    <property type="term" value="F:nucleotide binding"/>
    <property type="evidence" value="ECO:0007669"/>
    <property type="project" value="InterPro"/>
</dbReference>
<evidence type="ECO:0000313" key="11">
    <source>
        <dbReference type="EMBL" id="CAI8057827.1"/>
    </source>
</evidence>
<dbReference type="GO" id="GO:0000175">
    <property type="term" value="F:3'-5'-RNA exonuclease activity"/>
    <property type="evidence" value="ECO:0007669"/>
    <property type="project" value="InterPro"/>
</dbReference>
<dbReference type="InterPro" id="IPR002562">
    <property type="entry name" value="3'-5'_exonuclease_dom"/>
</dbReference>
<keyword evidence="7" id="KW-0539">Nucleus</keyword>
<dbReference type="Proteomes" id="UP001174909">
    <property type="component" value="Unassembled WGS sequence"/>
</dbReference>
<name>A0AA35U1N9_GEOBA</name>
<dbReference type="SMART" id="SM00474">
    <property type="entry name" value="35EXOc"/>
    <property type="match status" value="1"/>
</dbReference>
<dbReference type="SUPFAM" id="SSF47819">
    <property type="entry name" value="HRDC-like"/>
    <property type="match status" value="1"/>
</dbReference>
<sequence length="537" mass="62417">MAENSNEPGTSKVEHTEEVGEDEVEEEEEEFLPGYQTMQEYSEALLKEVVKATKAANSLPGEGDDFDYYCSFPGFRTFCSKMESRVTRSISRLIRHQSLPCYWPPPPAQAPPTSGQGEEAGLVAMVEERMEAIIEANDVLLERVGVLMDEACGLRKKREEEEAVLLTAPLHQGTAEVASWNDIKSSGKKSKYSFMASRNVPRPQVRFRDQVDNGNSVFVPLLRSKPNARQPLPSVYQRLQNPQSLNALIANTKEWALVKEKYTHPYRFELENFVPTEAQLQLHESQAPGSLDEVPYQFISGEEELECLVTELSQCSEFAIDLENHSYRSFQGFVCLMQISTRNHDYIIDTLELRHLMYRLLDPFTDPRIVKVMHGADWDIPWLQRDFGLYVVNLFDTGVASHVLQLPKHSLAFLLQYCCGVEADKQYQLADWRIRPLPAEMEKYAREDTHYLLYIYDRMRNELIRRKRENQDPLRTTLSRSKDVCLKTYQKPTFREDSYLRLYYKHKRHFNSQQLHCLKLLYKWRDRVARDEDENTG</sequence>
<keyword evidence="2" id="KW-0698">rRNA processing</keyword>
<organism evidence="11 12">
    <name type="scientific">Geodia barretti</name>
    <name type="common">Barrett's horny sponge</name>
    <dbReference type="NCBI Taxonomy" id="519541"/>
    <lineage>
        <taxon>Eukaryota</taxon>
        <taxon>Metazoa</taxon>
        <taxon>Porifera</taxon>
        <taxon>Demospongiae</taxon>
        <taxon>Heteroscleromorpha</taxon>
        <taxon>Tetractinellida</taxon>
        <taxon>Astrophorina</taxon>
        <taxon>Geodiidae</taxon>
        <taxon>Geodia</taxon>
    </lineage>
</organism>
<evidence type="ECO:0000256" key="4">
    <source>
        <dbReference type="ARBA" id="ARBA00022801"/>
    </source>
</evidence>